<dbReference type="Pfam" id="PF06221">
    <property type="entry name" value="zf-C2HC5"/>
    <property type="match status" value="1"/>
</dbReference>
<feature type="domain" description="Activating signal cointegrator 1 N-terminal" evidence="5">
    <location>
        <begin position="4"/>
        <end position="63"/>
    </location>
</feature>
<feature type="domain" description="Activating signal cointegrator 1 third" evidence="4">
    <location>
        <begin position="221"/>
        <end position="273"/>
    </location>
</feature>
<accession>A0A8D8M4A1</accession>
<sequence length="505" mass="57177">MEALKSWLEKKLDELIEFPASPDLINYILEMENPLDIEHYFQSLLDVCNTRHRQFIQEYVQRRAKLVGVSSGYKKRDVEEDYIAPMKNKNKKENNENATNNVPGSSSENVTGKKKSKQAKGPKERRRCDCEASEHKLINNCLKCGRIVCSIEGSGPCLFCGELVCSREERRLIEQSDQGDTLYQKLMDRKVIKGLEEAIKNRDRLVDFDRNCEQRTVVIDDAHDYFCDNSVWLTKEERDKIAKKQEELDRQRHSRLGPRKITIDFAGREIREEKNIVDTYSPDVLNDIVTKGTPGSQTGTPTMSPRVTIDVTTSGNIALESKILSRGTGAGQQGILSLKFPQSSLVGRVQDRGLQEMTDVGACLSIHQPWATLLVKGIKKEEGRTWYTPHRGKLWIASTSKQCTPEDLKLAKSVYGEENFPTKLPSGCLLGCVLLVDCLPQEEYRERCPQGVDDSPYVFMCESPLELAIQFPMKGKPNIYKLDPKIHFAAQSNLSKSYAKMATAS</sequence>
<dbReference type="EMBL" id="HBUF01543981">
    <property type="protein sequence ID" value="CAG6756142.1"/>
    <property type="molecule type" value="Transcribed_RNA"/>
</dbReference>
<protein>
    <submittedName>
        <fullName evidence="6">Activating signal cointegrator 1</fullName>
    </submittedName>
</protein>
<dbReference type="InterPro" id="IPR015947">
    <property type="entry name" value="PUA-like_sf"/>
</dbReference>
<feature type="domain" description="TRIP4/RQT4 C2HC5-type zinc finger" evidence="3">
    <location>
        <begin position="125"/>
        <end position="171"/>
    </location>
</feature>
<dbReference type="SUPFAM" id="SSF88697">
    <property type="entry name" value="PUA domain-like"/>
    <property type="match status" value="1"/>
</dbReference>
<dbReference type="InterPro" id="IPR039128">
    <property type="entry name" value="TRIP4-like"/>
</dbReference>
<dbReference type="AlphaFoldDB" id="A0A8D8M4A1"/>
<evidence type="ECO:0000259" key="3">
    <source>
        <dbReference type="Pfam" id="PF06221"/>
    </source>
</evidence>
<proteinExistence type="predicted"/>
<feature type="domain" description="ASCH" evidence="2">
    <location>
        <begin position="364"/>
        <end position="445"/>
    </location>
</feature>
<dbReference type="Gene3D" id="2.30.130.30">
    <property type="entry name" value="Hypothetical protein"/>
    <property type="match status" value="1"/>
</dbReference>
<dbReference type="InterPro" id="IPR009349">
    <property type="entry name" value="TRIP4/RQT4_C2HC5_Znf"/>
</dbReference>
<evidence type="ECO:0000256" key="1">
    <source>
        <dbReference type="SAM" id="MobiDB-lite"/>
    </source>
</evidence>
<dbReference type="CDD" id="cd06554">
    <property type="entry name" value="ASCH_ASC-1_like"/>
    <property type="match status" value="1"/>
</dbReference>
<dbReference type="EMBL" id="HBUF01543980">
    <property type="protein sequence ID" value="CAG6756141.1"/>
    <property type="molecule type" value="Transcribed_RNA"/>
</dbReference>
<organism evidence="6">
    <name type="scientific">Cacopsylla melanoneura</name>
    <dbReference type="NCBI Taxonomy" id="428564"/>
    <lineage>
        <taxon>Eukaryota</taxon>
        <taxon>Metazoa</taxon>
        <taxon>Ecdysozoa</taxon>
        <taxon>Arthropoda</taxon>
        <taxon>Hexapoda</taxon>
        <taxon>Insecta</taxon>
        <taxon>Pterygota</taxon>
        <taxon>Neoptera</taxon>
        <taxon>Paraneoptera</taxon>
        <taxon>Hemiptera</taxon>
        <taxon>Sternorrhyncha</taxon>
        <taxon>Psylloidea</taxon>
        <taxon>Psyllidae</taxon>
        <taxon>Psyllinae</taxon>
        <taxon>Cacopsylla</taxon>
    </lineage>
</organism>
<dbReference type="Pfam" id="PF04266">
    <property type="entry name" value="ASCH"/>
    <property type="match status" value="1"/>
</dbReference>
<dbReference type="Pfam" id="PF23134">
    <property type="entry name" value="TRIP4_3rd"/>
    <property type="match status" value="1"/>
</dbReference>
<dbReference type="GO" id="GO:0180022">
    <property type="term" value="C:RQC-trigger complex"/>
    <property type="evidence" value="ECO:0007669"/>
    <property type="project" value="InterPro"/>
</dbReference>
<dbReference type="EMBL" id="HBUF01050993">
    <property type="protein sequence ID" value="CAG6621779.1"/>
    <property type="molecule type" value="Transcribed_RNA"/>
</dbReference>
<evidence type="ECO:0000259" key="4">
    <source>
        <dbReference type="Pfam" id="PF23134"/>
    </source>
</evidence>
<dbReference type="GO" id="GO:0005634">
    <property type="term" value="C:nucleus"/>
    <property type="evidence" value="ECO:0007669"/>
    <property type="project" value="InterPro"/>
</dbReference>
<dbReference type="EMBL" id="HBUF01050995">
    <property type="protein sequence ID" value="CAG6621781.1"/>
    <property type="molecule type" value="Transcribed_RNA"/>
</dbReference>
<dbReference type="GO" id="GO:0072344">
    <property type="term" value="P:rescue of stalled ribosome"/>
    <property type="evidence" value="ECO:0007669"/>
    <property type="project" value="InterPro"/>
</dbReference>
<dbReference type="Pfam" id="PF23135">
    <property type="entry name" value="TRI4_N"/>
    <property type="match status" value="1"/>
</dbReference>
<dbReference type="PANTHER" id="PTHR12963:SF4">
    <property type="entry name" value="ACTIVATING SIGNAL COINTEGRATOR 1"/>
    <property type="match status" value="1"/>
</dbReference>
<name>A0A8D8M4A1_9HEMI</name>
<dbReference type="GO" id="GO:0008270">
    <property type="term" value="F:zinc ion binding"/>
    <property type="evidence" value="ECO:0007669"/>
    <property type="project" value="InterPro"/>
</dbReference>
<dbReference type="InterPro" id="IPR007374">
    <property type="entry name" value="ASCH_domain"/>
</dbReference>
<dbReference type="EMBL" id="HBUF01543979">
    <property type="protein sequence ID" value="CAG6756140.1"/>
    <property type="molecule type" value="Transcribed_RNA"/>
</dbReference>
<dbReference type="InterPro" id="IPR056994">
    <property type="entry name" value="TRI4_N"/>
</dbReference>
<feature type="region of interest" description="Disordered" evidence="1">
    <location>
        <begin position="80"/>
        <end position="120"/>
    </location>
</feature>
<evidence type="ECO:0000259" key="5">
    <source>
        <dbReference type="Pfam" id="PF23135"/>
    </source>
</evidence>
<dbReference type="PANTHER" id="PTHR12963">
    <property type="entry name" value="THYROID RECEPTOR INTERACTING PROTEIN RELATED"/>
    <property type="match status" value="1"/>
</dbReference>
<dbReference type="InterPro" id="IPR056993">
    <property type="entry name" value="TRIP4_3rd_dom"/>
</dbReference>
<reference evidence="6" key="1">
    <citation type="submission" date="2021-05" db="EMBL/GenBank/DDBJ databases">
        <authorList>
            <person name="Alioto T."/>
            <person name="Alioto T."/>
            <person name="Gomez Garrido J."/>
        </authorList>
    </citation>
    <scope>NUCLEOTIDE SEQUENCE</scope>
</reference>
<dbReference type="EMBL" id="HBUF01050994">
    <property type="protein sequence ID" value="CAG6621780.1"/>
    <property type="molecule type" value="Transcribed_RNA"/>
</dbReference>
<dbReference type="EMBL" id="HBUF01543978">
    <property type="protein sequence ID" value="CAG6756139.1"/>
    <property type="molecule type" value="Transcribed_RNA"/>
</dbReference>
<evidence type="ECO:0000313" key="6">
    <source>
        <dbReference type="EMBL" id="CAG6621780.1"/>
    </source>
</evidence>
<evidence type="ECO:0000259" key="2">
    <source>
        <dbReference type="Pfam" id="PF04266"/>
    </source>
</evidence>